<dbReference type="Pfam" id="PF07690">
    <property type="entry name" value="MFS_1"/>
    <property type="match status" value="1"/>
</dbReference>
<gene>
    <name evidence="9" type="ORF">AKG39_15340</name>
</gene>
<dbReference type="SUPFAM" id="SSF103473">
    <property type="entry name" value="MFS general substrate transporter"/>
    <property type="match status" value="1"/>
</dbReference>
<comment type="caution">
    <text evidence="9">The sequence shown here is derived from an EMBL/GenBank/DDBJ whole genome shotgun (WGS) entry which is preliminary data.</text>
</comment>
<dbReference type="InterPro" id="IPR020846">
    <property type="entry name" value="MFS_dom"/>
</dbReference>
<keyword evidence="4 7" id="KW-0812">Transmembrane</keyword>
<feature type="transmembrane region" description="Helical" evidence="7">
    <location>
        <begin position="102"/>
        <end position="125"/>
    </location>
</feature>
<keyword evidence="6 7" id="KW-0472">Membrane</keyword>
<feature type="transmembrane region" description="Helical" evidence="7">
    <location>
        <begin position="76"/>
        <end position="96"/>
    </location>
</feature>
<proteinExistence type="predicted"/>
<dbReference type="Gene3D" id="1.20.1250.20">
    <property type="entry name" value="MFS general substrate transporter like domains"/>
    <property type="match status" value="1"/>
</dbReference>
<feature type="domain" description="Major facilitator superfamily (MFS) profile" evidence="8">
    <location>
        <begin position="216"/>
        <end position="403"/>
    </location>
</feature>
<feature type="transmembrane region" description="Helical" evidence="7">
    <location>
        <begin position="137"/>
        <end position="159"/>
    </location>
</feature>
<dbReference type="RefSeq" id="WP_050741285.1">
    <property type="nucleotide sequence ID" value="NZ_LGYO01000042.1"/>
</dbReference>
<feature type="transmembrane region" description="Helical" evidence="7">
    <location>
        <begin position="165"/>
        <end position="186"/>
    </location>
</feature>
<dbReference type="AlphaFoldDB" id="A0A0L6TZ40"/>
<protein>
    <recommendedName>
        <fullName evidence="8">Major facilitator superfamily (MFS) profile domain-containing protein</fullName>
    </recommendedName>
</protein>
<keyword evidence="3" id="KW-1003">Cell membrane</keyword>
<feature type="transmembrane region" description="Helical" evidence="7">
    <location>
        <begin position="42"/>
        <end position="64"/>
    </location>
</feature>
<dbReference type="STRING" id="52689.AKG39_15340"/>
<evidence type="ECO:0000256" key="1">
    <source>
        <dbReference type="ARBA" id="ARBA00004651"/>
    </source>
</evidence>
<dbReference type="CDD" id="cd06173">
    <property type="entry name" value="MFS_MefA_like"/>
    <property type="match status" value="1"/>
</dbReference>
<dbReference type="OrthoDB" id="9775268at2"/>
<evidence type="ECO:0000259" key="8">
    <source>
        <dbReference type="PROSITE" id="PS50850"/>
    </source>
</evidence>
<feature type="transmembrane region" description="Helical" evidence="7">
    <location>
        <begin position="370"/>
        <end position="390"/>
    </location>
</feature>
<reference evidence="10" key="1">
    <citation type="submission" date="2015-07" db="EMBL/GenBank/DDBJ databases">
        <title>Draft genome sequence of Acetobacterium bakii DSM 8293, a potential psychrophilic chemical producer through syngas fermentation.</title>
        <authorList>
            <person name="Song Y."/>
            <person name="Hwang S."/>
            <person name="Cho B.-K."/>
        </authorList>
    </citation>
    <scope>NUCLEOTIDE SEQUENCE [LARGE SCALE GENOMIC DNA]</scope>
    <source>
        <strain evidence="10">DSM 8239</strain>
    </source>
</reference>
<name>A0A0L6TZ40_9FIRM</name>
<dbReference type="Proteomes" id="UP000036873">
    <property type="component" value="Unassembled WGS sequence"/>
</dbReference>
<evidence type="ECO:0000313" key="9">
    <source>
        <dbReference type="EMBL" id="KNZ40830.1"/>
    </source>
</evidence>
<evidence type="ECO:0000256" key="3">
    <source>
        <dbReference type="ARBA" id="ARBA00022475"/>
    </source>
</evidence>
<keyword evidence="5 7" id="KW-1133">Transmembrane helix</keyword>
<evidence type="ECO:0000313" key="10">
    <source>
        <dbReference type="Proteomes" id="UP000036873"/>
    </source>
</evidence>
<sequence>MKELFQNKVFRIIMTTDAIQQLCIWIRNMAVLFFVIEKTNANPIAISLITIFEYLPIFVFSYVGGTLADKWNPKRTMIAGDFLSSLSVVVILLLINQGLWQTVFAATLVSSMVSQFSVPSSVIMFKRNIDEKLITPAISLSQGLQSLYLIIGPIIGTLLYKGIGITFSLTIIAILFLCASLIQFLLPASSRNADYIKPSLLCQMKEGLVYISNDKGLTVLCSVLGLFGFAQGLIQPLTIFILTDRLGIESESLQWFYSLSGVGLLTGAIISMSIVSKYRTSIILFFGMIAFAAVTAAEALSTVVVVTAALYFLSGLIIAFVQVAISVPLIKNVQEDYIGRINGMITPLLIGGILIGTALSGVLIEQLSLIPVFMLSSFMLVICGIISLGYQSAPEHVKLNRAP</sequence>
<dbReference type="PANTHER" id="PTHR43266">
    <property type="entry name" value="MACROLIDE-EFFLUX PROTEIN"/>
    <property type="match status" value="1"/>
</dbReference>
<evidence type="ECO:0000256" key="7">
    <source>
        <dbReference type="SAM" id="Phobius"/>
    </source>
</evidence>
<feature type="transmembrane region" description="Helical" evidence="7">
    <location>
        <begin position="310"/>
        <end position="330"/>
    </location>
</feature>
<dbReference type="EMBL" id="LGYO01000042">
    <property type="protein sequence ID" value="KNZ40830.1"/>
    <property type="molecule type" value="Genomic_DNA"/>
</dbReference>
<dbReference type="InterPro" id="IPR011701">
    <property type="entry name" value="MFS"/>
</dbReference>
<keyword evidence="10" id="KW-1185">Reference proteome</keyword>
<evidence type="ECO:0000256" key="2">
    <source>
        <dbReference type="ARBA" id="ARBA00022448"/>
    </source>
</evidence>
<feature type="transmembrane region" description="Helical" evidence="7">
    <location>
        <begin position="342"/>
        <end position="364"/>
    </location>
</feature>
<feature type="transmembrane region" description="Helical" evidence="7">
    <location>
        <begin position="255"/>
        <end position="275"/>
    </location>
</feature>
<feature type="transmembrane region" description="Helical" evidence="7">
    <location>
        <begin position="282"/>
        <end position="304"/>
    </location>
</feature>
<organism evidence="9 10">
    <name type="scientific">Acetobacterium bakii</name>
    <dbReference type="NCBI Taxonomy" id="52689"/>
    <lineage>
        <taxon>Bacteria</taxon>
        <taxon>Bacillati</taxon>
        <taxon>Bacillota</taxon>
        <taxon>Clostridia</taxon>
        <taxon>Eubacteriales</taxon>
        <taxon>Eubacteriaceae</taxon>
        <taxon>Acetobacterium</taxon>
    </lineage>
</organism>
<comment type="subcellular location">
    <subcellularLocation>
        <location evidence="1">Cell membrane</location>
        <topology evidence="1">Multi-pass membrane protein</topology>
    </subcellularLocation>
</comment>
<feature type="transmembrane region" description="Helical" evidence="7">
    <location>
        <begin position="217"/>
        <end position="243"/>
    </location>
</feature>
<evidence type="ECO:0000256" key="5">
    <source>
        <dbReference type="ARBA" id="ARBA00022989"/>
    </source>
</evidence>
<keyword evidence="2" id="KW-0813">Transport</keyword>
<dbReference type="GO" id="GO:0022857">
    <property type="term" value="F:transmembrane transporter activity"/>
    <property type="evidence" value="ECO:0007669"/>
    <property type="project" value="InterPro"/>
</dbReference>
<dbReference type="PANTHER" id="PTHR43266:SF8">
    <property type="entry name" value="MACROLIDE-EFFLUX PROTEIN"/>
    <property type="match status" value="1"/>
</dbReference>
<evidence type="ECO:0000256" key="4">
    <source>
        <dbReference type="ARBA" id="ARBA00022692"/>
    </source>
</evidence>
<dbReference type="PROSITE" id="PS50850">
    <property type="entry name" value="MFS"/>
    <property type="match status" value="1"/>
</dbReference>
<accession>A0A0L6TZ40</accession>
<dbReference type="InterPro" id="IPR036259">
    <property type="entry name" value="MFS_trans_sf"/>
</dbReference>
<evidence type="ECO:0000256" key="6">
    <source>
        <dbReference type="ARBA" id="ARBA00023136"/>
    </source>
</evidence>
<dbReference type="GO" id="GO:0005886">
    <property type="term" value="C:plasma membrane"/>
    <property type="evidence" value="ECO:0007669"/>
    <property type="project" value="UniProtKB-SubCell"/>
</dbReference>